<dbReference type="HOGENOM" id="CLU_950895_0_0_1"/>
<evidence type="ECO:0000256" key="6">
    <source>
        <dbReference type="SAM" id="SignalP"/>
    </source>
</evidence>
<dbReference type="SUPFAM" id="SSF50242">
    <property type="entry name" value="TIMP-like"/>
    <property type="match status" value="1"/>
</dbReference>
<feature type="chain" id="PRO_5004715556" description="NTR domain-containing protein" evidence="6">
    <location>
        <begin position="24"/>
        <end position="293"/>
    </location>
</feature>
<dbReference type="CTD" id="20236341"/>
<dbReference type="InterPro" id="IPR008993">
    <property type="entry name" value="TIMP-like_OB-fold"/>
</dbReference>
<dbReference type="PANTHER" id="PTHR28593:SF3">
    <property type="entry name" value="METEORIN-LIKE PROTEIN"/>
    <property type="match status" value="1"/>
</dbReference>
<dbReference type="PROSITE" id="PS50189">
    <property type="entry name" value="NTR"/>
    <property type="match status" value="1"/>
</dbReference>
<keyword evidence="9" id="KW-1185">Reference proteome</keyword>
<dbReference type="KEGG" id="lgi:LOTGIDRAFT_154590"/>
<proteinExistence type="inferred from homology"/>
<keyword evidence="4 6" id="KW-0732">Signal</keyword>
<feature type="domain" description="NTR" evidence="7">
    <location>
        <begin position="174"/>
        <end position="290"/>
    </location>
</feature>
<evidence type="ECO:0000256" key="3">
    <source>
        <dbReference type="ARBA" id="ARBA00022525"/>
    </source>
</evidence>
<keyword evidence="3" id="KW-0964">Secreted</keyword>
<evidence type="ECO:0000256" key="4">
    <source>
        <dbReference type="ARBA" id="ARBA00022729"/>
    </source>
</evidence>
<name>V3ZWU6_LOTGI</name>
<sequence>MDFLQATWLLVVMVIFHIYIITADQICNQCDCTIRDSTGKGNINVKPKCQSGKITWPDPVSAVRLELKPEVVGPFKACIALKSENIVTLVSREITTETVNYRTRSYDSKVDLLPWFSVEGQGKEHCVTSSESSVMLYLEIESTTEDSGLSRTFIYYDIELIPDNKFSPDPMEECQPCSDDEILRSYCISDYVVVGRMKEVNFQSELDKTKVNIIVDQIVKTTDEDIFKRHDNLLEGALFTSVHCGVQKGPGQFLFTGRNRLGQPILTCAPFYDQWIQIQRLAQEKGTIECAYG</sequence>
<dbReference type="Proteomes" id="UP000030746">
    <property type="component" value="Unassembled WGS sequence"/>
</dbReference>
<protein>
    <recommendedName>
        <fullName evidence="7">NTR domain-containing protein</fullName>
    </recommendedName>
</protein>
<dbReference type="GO" id="GO:0005615">
    <property type="term" value="C:extracellular space"/>
    <property type="evidence" value="ECO:0007669"/>
    <property type="project" value="TreeGrafter"/>
</dbReference>
<evidence type="ECO:0000256" key="2">
    <source>
        <dbReference type="ARBA" id="ARBA00005669"/>
    </source>
</evidence>
<organism evidence="8 9">
    <name type="scientific">Lottia gigantea</name>
    <name type="common">Giant owl limpet</name>
    <dbReference type="NCBI Taxonomy" id="225164"/>
    <lineage>
        <taxon>Eukaryota</taxon>
        <taxon>Metazoa</taxon>
        <taxon>Spiralia</taxon>
        <taxon>Lophotrochozoa</taxon>
        <taxon>Mollusca</taxon>
        <taxon>Gastropoda</taxon>
        <taxon>Patellogastropoda</taxon>
        <taxon>Lottioidea</taxon>
        <taxon>Lottiidae</taxon>
        <taxon>Lottia</taxon>
    </lineage>
</organism>
<dbReference type="EMBL" id="KB202953">
    <property type="protein sequence ID" value="ESO87100.1"/>
    <property type="molecule type" value="Genomic_DNA"/>
</dbReference>
<dbReference type="RefSeq" id="XP_009062053.1">
    <property type="nucleotide sequence ID" value="XM_009063805.1"/>
</dbReference>
<comment type="subcellular location">
    <subcellularLocation>
        <location evidence="1">Secreted</location>
    </subcellularLocation>
</comment>
<gene>
    <name evidence="8" type="ORF">LOTGIDRAFT_154590</name>
</gene>
<feature type="signal peptide" evidence="6">
    <location>
        <begin position="1"/>
        <end position="23"/>
    </location>
</feature>
<dbReference type="Gene3D" id="2.40.50.120">
    <property type="match status" value="1"/>
</dbReference>
<evidence type="ECO:0000313" key="9">
    <source>
        <dbReference type="Proteomes" id="UP000030746"/>
    </source>
</evidence>
<dbReference type="GO" id="GO:0005179">
    <property type="term" value="F:hormone activity"/>
    <property type="evidence" value="ECO:0007669"/>
    <property type="project" value="TreeGrafter"/>
</dbReference>
<dbReference type="InterPro" id="IPR051998">
    <property type="entry name" value="Meteorin-like"/>
</dbReference>
<evidence type="ECO:0000256" key="5">
    <source>
        <dbReference type="ARBA" id="ARBA00023157"/>
    </source>
</evidence>
<evidence type="ECO:0000259" key="7">
    <source>
        <dbReference type="PROSITE" id="PS50189"/>
    </source>
</evidence>
<evidence type="ECO:0000313" key="8">
    <source>
        <dbReference type="EMBL" id="ESO87100.1"/>
    </source>
</evidence>
<accession>V3ZWU6</accession>
<dbReference type="GeneID" id="20236341"/>
<dbReference type="PANTHER" id="PTHR28593">
    <property type="entry name" value="METEORIN-LIKE PROTEIN"/>
    <property type="match status" value="1"/>
</dbReference>
<evidence type="ECO:0000256" key="1">
    <source>
        <dbReference type="ARBA" id="ARBA00004613"/>
    </source>
</evidence>
<dbReference type="OMA" id="HQKSRVF"/>
<reference evidence="8 9" key="1">
    <citation type="journal article" date="2013" name="Nature">
        <title>Insights into bilaterian evolution from three spiralian genomes.</title>
        <authorList>
            <person name="Simakov O."/>
            <person name="Marletaz F."/>
            <person name="Cho S.J."/>
            <person name="Edsinger-Gonzales E."/>
            <person name="Havlak P."/>
            <person name="Hellsten U."/>
            <person name="Kuo D.H."/>
            <person name="Larsson T."/>
            <person name="Lv J."/>
            <person name="Arendt D."/>
            <person name="Savage R."/>
            <person name="Osoegawa K."/>
            <person name="de Jong P."/>
            <person name="Grimwood J."/>
            <person name="Chapman J.A."/>
            <person name="Shapiro H."/>
            <person name="Aerts A."/>
            <person name="Otillar R.P."/>
            <person name="Terry A.Y."/>
            <person name="Boore J.L."/>
            <person name="Grigoriev I.V."/>
            <person name="Lindberg D.R."/>
            <person name="Seaver E.C."/>
            <person name="Weisblat D.A."/>
            <person name="Putnam N.H."/>
            <person name="Rokhsar D.S."/>
        </authorList>
    </citation>
    <scope>NUCLEOTIDE SEQUENCE [LARGE SCALE GENOMIC DNA]</scope>
</reference>
<keyword evidence="5" id="KW-1015">Disulfide bond</keyword>
<dbReference type="OrthoDB" id="6092325at2759"/>
<dbReference type="STRING" id="225164.V3ZWU6"/>
<dbReference type="AlphaFoldDB" id="V3ZWU6"/>
<dbReference type="InterPro" id="IPR001134">
    <property type="entry name" value="Netrin_domain"/>
</dbReference>
<comment type="similarity">
    <text evidence="2">Belongs to the meteorin family.</text>
</comment>